<feature type="region of interest" description="Disordered" evidence="1">
    <location>
        <begin position="232"/>
        <end position="263"/>
    </location>
</feature>
<reference evidence="2" key="1">
    <citation type="submission" date="2022-10" db="EMBL/GenBank/DDBJ databases">
        <authorList>
            <person name="Chen Y."/>
            <person name="Dougan E. K."/>
            <person name="Chan C."/>
            <person name="Rhodes N."/>
            <person name="Thang M."/>
        </authorList>
    </citation>
    <scope>NUCLEOTIDE SEQUENCE</scope>
</reference>
<name>A0A9P1M0C4_9DINO</name>
<dbReference type="EMBL" id="CAMXCT010006635">
    <property type="protein sequence ID" value="CAI4017451.1"/>
    <property type="molecule type" value="Genomic_DNA"/>
</dbReference>
<proteinExistence type="predicted"/>
<accession>A0A9P1M0C4</accession>
<evidence type="ECO:0000313" key="4">
    <source>
        <dbReference type="Proteomes" id="UP001152797"/>
    </source>
</evidence>
<organism evidence="2">
    <name type="scientific">Cladocopium goreaui</name>
    <dbReference type="NCBI Taxonomy" id="2562237"/>
    <lineage>
        <taxon>Eukaryota</taxon>
        <taxon>Sar</taxon>
        <taxon>Alveolata</taxon>
        <taxon>Dinophyceae</taxon>
        <taxon>Suessiales</taxon>
        <taxon>Symbiodiniaceae</taxon>
        <taxon>Cladocopium</taxon>
    </lineage>
</organism>
<evidence type="ECO:0000313" key="2">
    <source>
        <dbReference type="EMBL" id="CAI4017451.1"/>
    </source>
</evidence>
<evidence type="ECO:0000313" key="3">
    <source>
        <dbReference type="EMBL" id="CAL1170826.1"/>
    </source>
</evidence>
<dbReference type="EMBL" id="CAMXCT020006635">
    <property type="protein sequence ID" value="CAL1170826.1"/>
    <property type="molecule type" value="Genomic_DNA"/>
</dbReference>
<comment type="caution">
    <text evidence="2">The sequence shown here is derived from an EMBL/GenBank/DDBJ whole genome shotgun (WGS) entry which is preliminary data.</text>
</comment>
<dbReference type="OrthoDB" id="433812at2759"/>
<dbReference type="AlphaFoldDB" id="A0A9P1M0C4"/>
<protein>
    <submittedName>
        <fullName evidence="2">Uncharacterized protein</fullName>
    </submittedName>
</protein>
<dbReference type="Proteomes" id="UP001152797">
    <property type="component" value="Unassembled WGS sequence"/>
</dbReference>
<gene>
    <name evidence="2" type="ORF">C1SCF055_LOCUS42093</name>
</gene>
<sequence length="263" mass="28642">MPPVDANEPSDDIDEVVPGTSLEGLGKMWENDETIRGRALATKSMLYWPTSEQVGVITFDTMKYNVRVLMILLEKWAPQVDSAKTVCIDQLRAEDPVIRTIYDFIGKFWEPKKKGKTVSNSSLELEKVGDLENGEPPCLHDDYGESCLAEALGVSPIAQCPAVEPMRDSQIPPDTFGGFDVAPEASAAVPEPEEIPSSQLVPENLDLFQDTFVEPGTPAGSEVTATEIEVTPQEPKVVDLTGSPPPLKTVVTDPMPNADKYTP</sequence>
<keyword evidence="4" id="KW-1185">Reference proteome</keyword>
<evidence type="ECO:0000256" key="1">
    <source>
        <dbReference type="SAM" id="MobiDB-lite"/>
    </source>
</evidence>
<reference evidence="3" key="2">
    <citation type="submission" date="2024-04" db="EMBL/GenBank/DDBJ databases">
        <authorList>
            <person name="Chen Y."/>
            <person name="Shah S."/>
            <person name="Dougan E. K."/>
            <person name="Thang M."/>
            <person name="Chan C."/>
        </authorList>
    </citation>
    <scope>NUCLEOTIDE SEQUENCE [LARGE SCALE GENOMIC DNA]</scope>
</reference>
<dbReference type="EMBL" id="CAMXCT030006635">
    <property type="protein sequence ID" value="CAL4804763.1"/>
    <property type="molecule type" value="Genomic_DNA"/>
</dbReference>